<keyword evidence="3" id="KW-0963">Cytoplasm</keyword>
<gene>
    <name evidence="15" type="ORF">FOZ62_005488</name>
</gene>
<keyword evidence="6 11" id="KW-0067">ATP-binding</keyword>
<evidence type="ECO:0000256" key="9">
    <source>
        <dbReference type="ARBA" id="ARBA00023212"/>
    </source>
</evidence>
<feature type="region of interest" description="Disordered" evidence="13">
    <location>
        <begin position="1"/>
        <end position="62"/>
    </location>
</feature>
<dbReference type="SUPFAM" id="SSF52540">
    <property type="entry name" value="P-loop containing nucleoside triphosphate hydrolases"/>
    <property type="match status" value="1"/>
</dbReference>
<evidence type="ECO:0000256" key="10">
    <source>
        <dbReference type="ARBA" id="ARBA00034704"/>
    </source>
</evidence>
<feature type="non-terminal residue" evidence="15">
    <location>
        <position position="1040"/>
    </location>
</feature>
<dbReference type="PROSITE" id="PS50067">
    <property type="entry name" value="KINESIN_MOTOR_2"/>
    <property type="match status" value="1"/>
</dbReference>
<dbReference type="SMART" id="SM00129">
    <property type="entry name" value="KISc"/>
    <property type="match status" value="1"/>
</dbReference>
<evidence type="ECO:0000259" key="14">
    <source>
        <dbReference type="PROSITE" id="PS50067"/>
    </source>
</evidence>
<evidence type="ECO:0000256" key="12">
    <source>
        <dbReference type="SAM" id="Coils"/>
    </source>
</evidence>
<dbReference type="GO" id="GO:0035556">
    <property type="term" value="P:intracellular signal transduction"/>
    <property type="evidence" value="ECO:0007669"/>
    <property type="project" value="InterPro"/>
</dbReference>
<comment type="caution">
    <text evidence="15">The sequence shown here is derived from an EMBL/GenBank/DDBJ whole genome shotgun (WGS) entry which is preliminary data.</text>
</comment>
<dbReference type="InterPro" id="IPR019821">
    <property type="entry name" value="Kinesin_motor_CS"/>
</dbReference>
<organism evidence="15 16">
    <name type="scientific">Perkinsus olseni</name>
    <name type="common">Perkinsus atlanticus</name>
    <dbReference type="NCBI Taxonomy" id="32597"/>
    <lineage>
        <taxon>Eukaryota</taxon>
        <taxon>Sar</taxon>
        <taxon>Alveolata</taxon>
        <taxon>Perkinsozoa</taxon>
        <taxon>Perkinsea</taxon>
        <taxon>Perkinsida</taxon>
        <taxon>Perkinsidae</taxon>
        <taxon>Perkinsus</taxon>
    </lineage>
</organism>
<feature type="coiled-coil region" evidence="12">
    <location>
        <begin position="937"/>
        <end position="964"/>
    </location>
</feature>
<evidence type="ECO:0000256" key="2">
    <source>
        <dbReference type="ARBA" id="ARBA00007796"/>
    </source>
</evidence>
<keyword evidence="9" id="KW-0206">Cytoskeleton</keyword>
<reference evidence="15 16" key="1">
    <citation type="submission" date="2020-04" db="EMBL/GenBank/DDBJ databases">
        <title>Perkinsus olseni comparative genomics.</title>
        <authorList>
            <person name="Bogema D.R."/>
        </authorList>
    </citation>
    <scope>NUCLEOTIDE SEQUENCE [LARGE SCALE GENOMIC DNA]</scope>
    <source>
        <strain evidence="15">ATCC PRA-205</strain>
    </source>
</reference>
<protein>
    <recommendedName>
        <fullName evidence="14">Kinesin motor domain-containing protein</fullName>
    </recommendedName>
</protein>
<dbReference type="GO" id="GO:0005874">
    <property type="term" value="C:microtubule"/>
    <property type="evidence" value="ECO:0007669"/>
    <property type="project" value="UniProtKB-KW"/>
</dbReference>
<evidence type="ECO:0000256" key="1">
    <source>
        <dbReference type="ARBA" id="ARBA00004245"/>
    </source>
</evidence>
<evidence type="ECO:0000256" key="6">
    <source>
        <dbReference type="ARBA" id="ARBA00022840"/>
    </source>
</evidence>
<dbReference type="GO" id="GO:0008017">
    <property type="term" value="F:microtubule binding"/>
    <property type="evidence" value="ECO:0007669"/>
    <property type="project" value="InterPro"/>
</dbReference>
<evidence type="ECO:0000313" key="16">
    <source>
        <dbReference type="Proteomes" id="UP000574390"/>
    </source>
</evidence>
<name>A0A7J6QZM2_PEROL</name>
<feature type="domain" description="Kinesin motor" evidence="14">
    <location>
        <begin position="411"/>
        <end position="779"/>
    </location>
</feature>
<evidence type="ECO:0000256" key="3">
    <source>
        <dbReference type="ARBA" id="ARBA00022490"/>
    </source>
</evidence>
<dbReference type="GO" id="GO:0005524">
    <property type="term" value="F:ATP binding"/>
    <property type="evidence" value="ECO:0007669"/>
    <property type="project" value="UniProtKB-UniRule"/>
</dbReference>
<sequence length="1040" mass="116045">MGIQKADELPTVYGKSTASTERLMDPTDVHIADVASSVDSSDTSDAGSQADHNPARQRHMTCGWDSDVDHSIEDTESVMSGPEMHTVMEELPRVAQDVDEETKLTEKVPELLEAMNSSAERVNALERELSTIERRRHHLATEWRRRKQQLLPLIGRSVLERTKAYYEACAALGDSQQAVHAATSQFKRAVEDVDRIKRLMAGAEEEFAVDGEVYDDDAGCAKTRESCSTGSTVGDDKDSSVEPSPSIKPARPRTSSSIVLKTTDEQIRLAELSEELLGAQSARDAAERSCVTRTSEYRSIQMLIARIKRDTTERAIKKAEPWYSDFAKFSALSNKELAKAGKVKAAIRATKREYHEAMTSLERISNQFSYFNAKSLVVELKSLIKMGRNLLAMTLEQTMRGIEETPPASGDFSVAVRVRPPLRRELVAPGYCHVVSINGPQLALSEVVCATLPPSSGTSSSLESNFTRGPEPDGRHHQILANHVFTFDTVYNEDSTQPEVYERTARKAVRSVLQGYNATILAYGQTGTGKTHTMEGFVTDYYHDSQRGIIPRSMAEIFEYTSCHDTSSTFVIRASYLQIYNDTISDLLPAADTTATLSIRQDSRRGVYVDGLTEYDVREPEEVYTLIRQGNASRAIATTKLNDASSRSHAVFMILVEMCDENGTVKVGKLNLVDLAGSERVRLTGATGIRLEESKKINQSLSALGNVIAALTEASRAEATASGTGRSHIPYRDSKLTRLLEDSLGGNCITAMVAMISPAAEAFGESLSTLKFANRAKSIRNTPVLNEYLSEQEALIRKYEAELQRLRSELAQKSGSSVSDRQLQIVEEERRLAEQDQAKAYRQLQYTSREFAREKQSNEALTERVRQLQNQLQHPALNDGNEGYLGQLRQAGEALRREREALETDKLQLDRYKTLLVKQRDIMLALTTRLDDRDQTVLRLQRLGEDQEKEARRLRERIAELEAGERQSRAPPYRSPNSDALMDRIMHRIEQIISPEALRDQLQQDIPALYRELCKANHPLDYGVWGSSNSGRISSSSPTE</sequence>
<dbReference type="CDD" id="cd00106">
    <property type="entry name" value="KISc"/>
    <property type="match status" value="1"/>
</dbReference>
<dbReference type="InterPro" id="IPR007940">
    <property type="entry name" value="SH3BP5"/>
</dbReference>
<comment type="similarity">
    <text evidence="2">Belongs to the SH3BP5 family.</text>
</comment>
<evidence type="ECO:0000313" key="15">
    <source>
        <dbReference type="EMBL" id="KAF4713885.1"/>
    </source>
</evidence>
<dbReference type="FunFam" id="3.40.850.10:FF:000019">
    <property type="entry name" value="Kinesin-like protein KIN-5D"/>
    <property type="match status" value="1"/>
</dbReference>
<accession>A0A7J6QZM2</accession>
<evidence type="ECO:0000256" key="13">
    <source>
        <dbReference type="SAM" id="MobiDB-lite"/>
    </source>
</evidence>
<dbReference type="EMBL" id="JABANM010025870">
    <property type="protein sequence ID" value="KAF4713885.1"/>
    <property type="molecule type" value="Genomic_DNA"/>
</dbReference>
<dbReference type="GO" id="GO:0007018">
    <property type="term" value="P:microtubule-based movement"/>
    <property type="evidence" value="ECO:0007669"/>
    <property type="project" value="InterPro"/>
</dbReference>
<keyword evidence="4" id="KW-0493">Microtubule</keyword>
<evidence type="ECO:0000256" key="11">
    <source>
        <dbReference type="PROSITE-ProRule" id="PRU00283"/>
    </source>
</evidence>
<feature type="region of interest" description="Disordered" evidence="13">
    <location>
        <begin position="224"/>
        <end position="259"/>
    </location>
</feature>
<feature type="coiled-coil region" evidence="12">
    <location>
        <begin position="108"/>
        <end position="142"/>
    </location>
</feature>
<dbReference type="Proteomes" id="UP000574390">
    <property type="component" value="Unassembled WGS sequence"/>
</dbReference>
<keyword evidence="7 12" id="KW-0175">Coiled coil</keyword>
<keyword evidence="5 11" id="KW-0547">Nucleotide-binding</keyword>
<feature type="binding site" evidence="11">
    <location>
        <begin position="524"/>
        <end position="531"/>
    </location>
    <ligand>
        <name>ATP</name>
        <dbReference type="ChEBI" id="CHEBI:30616"/>
    </ligand>
</feature>
<dbReference type="GO" id="GO:0051231">
    <property type="term" value="P:spindle elongation"/>
    <property type="evidence" value="ECO:0007669"/>
    <property type="project" value="TreeGrafter"/>
</dbReference>
<dbReference type="PANTHER" id="PTHR47969">
    <property type="entry name" value="CHROMOSOME-ASSOCIATED KINESIN KIF4A-RELATED"/>
    <property type="match status" value="1"/>
</dbReference>
<dbReference type="InterPro" id="IPR027417">
    <property type="entry name" value="P-loop_NTPase"/>
</dbReference>
<dbReference type="GO" id="GO:0003777">
    <property type="term" value="F:microtubule motor activity"/>
    <property type="evidence" value="ECO:0007669"/>
    <property type="project" value="InterPro"/>
</dbReference>
<dbReference type="Gene3D" id="3.40.850.10">
    <property type="entry name" value="Kinesin motor domain"/>
    <property type="match status" value="1"/>
</dbReference>
<dbReference type="Pfam" id="PF05276">
    <property type="entry name" value="SH3BP5"/>
    <property type="match status" value="2"/>
</dbReference>
<dbReference type="PROSITE" id="PS00411">
    <property type="entry name" value="KINESIN_MOTOR_1"/>
    <property type="match status" value="1"/>
</dbReference>
<dbReference type="GO" id="GO:0005875">
    <property type="term" value="C:microtubule associated complex"/>
    <property type="evidence" value="ECO:0007669"/>
    <property type="project" value="TreeGrafter"/>
</dbReference>
<proteinExistence type="inferred from homology"/>
<keyword evidence="8 11" id="KW-0505">Motor protein</keyword>
<feature type="compositionally biased region" description="Low complexity" evidence="13">
    <location>
        <begin position="32"/>
        <end position="46"/>
    </location>
</feature>
<evidence type="ECO:0000256" key="8">
    <source>
        <dbReference type="ARBA" id="ARBA00023175"/>
    </source>
</evidence>
<feature type="coiled-coil region" evidence="12">
    <location>
        <begin position="789"/>
        <end position="905"/>
    </location>
</feature>
<dbReference type="Pfam" id="PF00225">
    <property type="entry name" value="Kinesin"/>
    <property type="match status" value="1"/>
</dbReference>
<dbReference type="AlphaFoldDB" id="A0A7J6QZM2"/>
<evidence type="ECO:0000256" key="5">
    <source>
        <dbReference type="ARBA" id="ARBA00022741"/>
    </source>
</evidence>
<dbReference type="PANTHER" id="PTHR47969:SF15">
    <property type="entry name" value="CHROMOSOME-ASSOCIATED KINESIN KIF4A-RELATED"/>
    <property type="match status" value="1"/>
</dbReference>
<dbReference type="GO" id="GO:0007052">
    <property type="term" value="P:mitotic spindle organization"/>
    <property type="evidence" value="ECO:0007669"/>
    <property type="project" value="TreeGrafter"/>
</dbReference>
<evidence type="ECO:0000256" key="7">
    <source>
        <dbReference type="ARBA" id="ARBA00023054"/>
    </source>
</evidence>
<evidence type="ECO:0000256" key="4">
    <source>
        <dbReference type="ARBA" id="ARBA00022701"/>
    </source>
</evidence>
<comment type="subcellular location">
    <subcellularLocation>
        <location evidence="1">Cytoplasm</location>
        <location evidence="1">Cytoskeleton</location>
    </subcellularLocation>
</comment>
<dbReference type="InterPro" id="IPR001752">
    <property type="entry name" value="Kinesin_motor_dom"/>
</dbReference>
<dbReference type="InterPro" id="IPR027640">
    <property type="entry name" value="Kinesin-like_fam"/>
</dbReference>
<dbReference type="PRINTS" id="PR00380">
    <property type="entry name" value="KINESINHEAVY"/>
</dbReference>
<comment type="similarity">
    <text evidence="10">Belongs to the TRAFAC class myosin-kinesin ATPase superfamily. Kinesin family. KIN-5/BimC subfamily.</text>
</comment>
<feature type="compositionally biased region" description="Basic and acidic residues" evidence="13">
    <location>
        <begin position="22"/>
        <end position="31"/>
    </location>
</feature>
<dbReference type="InterPro" id="IPR036961">
    <property type="entry name" value="Kinesin_motor_dom_sf"/>
</dbReference>